<reference evidence="2" key="1">
    <citation type="submission" date="2021-05" db="EMBL/GenBank/DDBJ databases">
        <authorList>
            <person name="Pietrasiak N."/>
            <person name="Ward R."/>
            <person name="Stajich J.E."/>
            <person name="Kurbessoian T."/>
        </authorList>
    </citation>
    <scope>NUCLEOTIDE SEQUENCE</scope>
    <source>
        <strain evidence="2">GSE-TBD4-15B</strain>
    </source>
</reference>
<organism evidence="2 3">
    <name type="scientific">Pegethrix bostrychoides GSE-TBD4-15B</name>
    <dbReference type="NCBI Taxonomy" id="2839662"/>
    <lineage>
        <taxon>Bacteria</taxon>
        <taxon>Bacillati</taxon>
        <taxon>Cyanobacteriota</taxon>
        <taxon>Cyanophyceae</taxon>
        <taxon>Oculatellales</taxon>
        <taxon>Oculatellaceae</taxon>
        <taxon>Pegethrix</taxon>
    </lineage>
</organism>
<gene>
    <name evidence="2" type="ORF">KME07_12700</name>
</gene>
<feature type="compositionally biased region" description="Polar residues" evidence="1">
    <location>
        <begin position="443"/>
        <end position="453"/>
    </location>
</feature>
<dbReference type="PRINTS" id="PR01228">
    <property type="entry name" value="EGGSHELL"/>
</dbReference>
<evidence type="ECO:0000313" key="3">
    <source>
        <dbReference type="Proteomes" id="UP000707356"/>
    </source>
</evidence>
<dbReference type="AlphaFoldDB" id="A0A951PB70"/>
<reference evidence="2" key="2">
    <citation type="journal article" date="2022" name="Microbiol. Resour. Announc.">
        <title>Metagenome Sequencing to Explore Phylogenomics of Terrestrial Cyanobacteria.</title>
        <authorList>
            <person name="Ward R.D."/>
            <person name="Stajich J.E."/>
            <person name="Johansen J.R."/>
            <person name="Huntemann M."/>
            <person name="Clum A."/>
            <person name="Foster B."/>
            <person name="Foster B."/>
            <person name="Roux S."/>
            <person name="Palaniappan K."/>
            <person name="Varghese N."/>
            <person name="Mukherjee S."/>
            <person name="Reddy T.B.K."/>
            <person name="Daum C."/>
            <person name="Copeland A."/>
            <person name="Chen I.A."/>
            <person name="Ivanova N.N."/>
            <person name="Kyrpides N.C."/>
            <person name="Shapiro N."/>
            <person name="Eloe-Fadrosh E.A."/>
            <person name="Pietrasiak N."/>
        </authorList>
    </citation>
    <scope>NUCLEOTIDE SEQUENCE</scope>
    <source>
        <strain evidence="2">GSE-TBD4-15B</strain>
    </source>
</reference>
<dbReference type="EMBL" id="JAHHHV010000067">
    <property type="protein sequence ID" value="MBW4466279.1"/>
    <property type="molecule type" value="Genomic_DNA"/>
</dbReference>
<protein>
    <submittedName>
        <fullName evidence="2">Uncharacterized protein</fullName>
    </submittedName>
</protein>
<dbReference type="Proteomes" id="UP000707356">
    <property type="component" value="Unassembled WGS sequence"/>
</dbReference>
<proteinExistence type="predicted"/>
<sequence>MLAAVLAVGLSQLDASAQAVLGQIRVVSAADAGVGSLRWAIEQANAEPNQDVIELDISESIVLGSPLPAITSSLMIQGNGVTVRGGANRVFWVEQGDVTLRQLVIADGLAQGESGKNGAGGSAGLGGGLFVEAGTVTLIQVQFVNNQAVGGSGSLREQAITLSSIQLNGTRLAELIQTAQARNDSSQDSPQNGSGVAMKAAEKPDILLAGSIPENLPEKLIKSQANQFRAAQGAVAGVNGIGIGGIGSVVFGGGGGFGGFGNAGHGGNGGDGGQLGHGGNGGNGGNGGVGLFGRFEPNSEWVGLALGKAADKAADKATVALASGGNGGNGGNGGFGGGGGAGGNGGAGGLAGQMLRPVGQAGQAGKAGFGGGDGSLLQGGGGAGLGGAIFVKSGRLLLSETRFERNRAVGGQGGLPGLGKAGAIFVMPEGRLRMLNPPKFIENQASDAGTTPDDNADICNLDSESSRQ</sequence>
<evidence type="ECO:0000256" key="1">
    <source>
        <dbReference type="SAM" id="MobiDB-lite"/>
    </source>
</evidence>
<comment type="caution">
    <text evidence="2">The sequence shown here is derived from an EMBL/GenBank/DDBJ whole genome shotgun (WGS) entry which is preliminary data.</text>
</comment>
<name>A0A951PB70_9CYAN</name>
<feature type="region of interest" description="Disordered" evidence="1">
    <location>
        <begin position="441"/>
        <end position="468"/>
    </location>
</feature>
<accession>A0A951PB70</accession>
<evidence type="ECO:0000313" key="2">
    <source>
        <dbReference type="EMBL" id="MBW4466279.1"/>
    </source>
</evidence>